<sequence>MPLFSEKVARLWILWDVRLLVLLSLVLQVILIIFGARRKIIARSWIRILVWSAYMTADWVATVALGNLASSQLGDPGWKTNLEAFWAPFLLLHLGGPDTITAYALEDNELWLRHFLELVVQVGVAFYVILRSWSNSAISFINIPMFISGIIKYGERNFVLRSSSTKYFRDSLPSRPDPCQELVTVVEEDMTGKIFQESSKGFTVKVHNDIAPKDYYIVQAYFCFERFKYIFANLLLDDKERKCIVSTFTDKINAVDAFKMVAVELGFIYDVFYTKAAIVYSQLGIFLRCISFICSLSALVVFSIIIDVQAYSLTDISITYLLLAGAVLLEIYAFLLLLFSDWTKIWLIKLLKKETSKTLVGRLWRFISDSAPLLSNRRRWLGSIGQYNLLSSCLRKVQPAYIGVQKLPFVGESLDKYWHLNREDVNMNIVQETIFDFLKKHGDLLNGLEGSELIRDYFFTLRGNFTLQKWYGEGFLYRWCTVDIEFVDSLVIWHIATDLLYYGDLDGKGDVSTLDPKCKVSKYLSDYMLYLLEFCPFMLPQGFGVIRYKEVCAEAINLFKEKRLDDIPKESKVCKDLLERYPDQINDESFGLMIMGENQSLLKYGCKLSRQFQELEYIDRQRKWEVISEVWAEMMAFAAHSCGWKEHVQQLRKGGDLLTHVFLVMAHFGLIKQYTGHKLMQSTSPTFEEERKVILEKYVEMLKEREGNIEHV</sequence>
<dbReference type="InterPro" id="IPR025315">
    <property type="entry name" value="DUF4220"/>
</dbReference>
<comment type="caution">
    <text evidence="3">The sequence shown here is derived from an EMBL/GenBank/DDBJ whole genome shotgun (WGS) entry which is preliminary data.</text>
</comment>
<feature type="transmembrane region" description="Helical" evidence="1">
    <location>
        <begin position="136"/>
        <end position="154"/>
    </location>
</feature>
<accession>A0AAD5NKL5</accession>
<evidence type="ECO:0000256" key="1">
    <source>
        <dbReference type="SAM" id="Phobius"/>
    </source>
</evidence>
<dbReference type="InterPro" id="IPR007658">
    <property type="entry name" value="DUF594"/>
</dbReference>
<evidence type="ECO:0000313" key="3">
    <source>
        <dbReference type="EMBL" id="KAI9162223.1"/>
    </source>
</evidence>
<dbReference type="Proteomes" id="UP001064489">
    <property type="component" value="Chromosome 2"/>
</dbReference>
<dbReference type="Pfam" id="PF04578">
    <property type="entry name" value="DUF594"/>
    <property type="match status" value="1"/>
</dbReference>
<dbReference type="PANTHER" id="PTHR31325">
    <property type="entry name" value="OS01G0798800 PROTEIN-RELATED"/>
    <property type="match status" value="1"/>
</dbReference>
<dbReference type="Pfam" id="PF13968">
    <property type="entry name" value="DUF4220"/>
    <property type="match status" value="1"/>
</dbReference>
<name>A0AAD5NKL5_ACENE</name>
<evidence type="ECO:0000313" key="4">
    <source>
        <dbReference type="Proteomes" id="UP001064489"/>
    </source>
</evidence>
<keyword evidence="1" id="KW-0472">Membrane</keyword>
<feature type="transmembrane region" description="Helical" evidence="1">
    <location>
        <begin position="318"/>
        <end position="339"/>
    </location>
</feature>
<feature type="transmembrane region" description="Helical" evidence="1">
    <location>
        <begin position="285"/>
        <end position="306"/>
    </location>
</feature>
<dbReference type="AlphaFoldDB" id="A0AAD5NKL5"/>
<dbReference type="EMBL" id="JAJSOW010000106">
    <property type="protein sequence ID" value="KAI9162223.1"/>
    <property type="molecule type" value="Genomic_DNA"/>
</dbReference>
<feature type="transmembrane region" description="Helical" evidence="1">
    <location>
        <begin position="12"/>
        <end position="36"/>
    </location>
</feature>
<evidence type="ECO:0000259" key="2">
    <source>
        <dbReference type="Pfam" id="PF13968"/>
    </source>
</evidence>
<proteinExistence type="predicted"/>
<keyword evidence="1" id="KW-1133">Transmembrane helix</keyword>
<reference evidence="3" key="2">
    <citation type="submission" date="2023-02" db="EMBL/GenBank/DDBJ databases">
        <authorList>
            <person name="Swenson N.G."/>
            <person name="Wegrzyn J.L."/>
            <person name="Mcevoy S.L."/>
        </authorList>
    </citation>
    <scope>NUCLEOTIDE SEQUENCE</scope>
    <source>
        <strain evidence="3">91603</strain>
        <tissue evidence="3">Leaf</tissue>
    </source>
</reference>
<reference evidence="3" key="1">
    <citation type="journal article" date="2022" name="Plant J.">
        <title>Strategies of tolerance reflected in two North American maple genomes.</title>
        <authorList>
            <person name="McEvoy S.L."/>
            <person name="Sezen U.U."/>
            <person name="Trouern-Trend A."/>
            <person name="McMahon S.M."/>
            <person name="Schaberg P.G."/>
            <person name="Yang J."/>
            <person name="Wegrzyn J.L."/>
            <person name="Swenson N.G."/>
        </authorList>
    </citation>
    <scope>NUCLEOTIDE SEQUENCE</scope>
    <source>
        <strain evidence="3">91603</strain>
    </source>
</reference>
<keyword evidence="4" id="KW-1185">Reference proteome</keyword>
<feature type="transmembrane region" description="Helical" evidence="1">
    <location>
        <begin position="48"/>
        <end position="65"/>
    </location>
</feature>
<keyword evidence="1" id="KW-0812">Transmembrane</keyword>
<organism evidence="3 4">
    <name type="scientific">Acer negundo</name>
    <name type="common">Box elder</name>
    <dbReference type="NCBI Taxonomy" id="4023"/>
    <lineage>
        <taxon>Eukaryota</taxon>
        <taxon>Viridiplantae</taxon>
        <taxon>Streptophyta</taxon>
        <taxon>Embryophyta</taxon>
        <taxon>Tracheophyta</taxon>
        <taxon>Spermatophyta</taxon>
        <taxon>Magnoliopsida</taxon>
        <taxon>eudicotyledons</taxon>
        <taxon>Gunneridae</taxon>
        <taxon>Pentapetalae</taxon>
        <taxon>rosids</taxon>
        <taxon>malvids</taxon>
        <taxon>Sapindales</taxon>
        <taxon>Sapindaceae</taxon>
        <taxon>Hippocastanoideae</taxon>
        <taxon>Acereae</taxon>
        <taxon>Acer</taxon>
    </lineage>
</organism>
<protein>
    <recommendedName>
        <fullName evidence="2">DUF4220 domain-containing protein</fullName>
    </recommendedName>
</protein>
<gene>
    <name evidence="3" type="ORF">LWI28_025110</name>
</gene>
<feature type="domain" description="DUF4220" evidence="2">
    <location>
        <begin position="51"/>
        <end position="391"/>
    </location>
</feature>